<proteinExistence type="predicted"/>
<keyword evidence="3" id="KW-1185">Reference proteome</keyword>
<feature type="compositionally biased region" description="Basic and acidic residues" evidence="1">
    <location>
        <begin position="61"/>
        <end position="80"/>
    </location>
</feature>
<feature type="region of interest" description="Disordered" evidence="1">
    <location>
        <begin position="194"/>
        <end position="218"/>
    </location>
</feature>
<evidence type="ECO:0000313" key="3">
    <source>
        <dbReference type="Proteomes" id="UP000195880"/>
    </source>
</evidence>
<evidence type="ECO:0000256" key="1">
    <source>
        <dbReference type="SAM" id="MobiDB-lite"/>
    </source>
</evidence>
<name>A0A1Z1WQK4_9ACTN</name>
<sequence length="241" mass="24762">MARLVLGRGSLRRLHVDVDVVARPELAYGVRQLAAGYLQGTVAEPDEFDDEAAPDAYGDDQGGHDGDKSEEHRGPGRGEHASGQGVGAVGGVPCRAVGDGALRVQHGRVGGVPGADRGRREGLLAGLGEEHLVLHGSHVGVRGSCHETLPRGTFGAAQIARCRLEECLPGVGGAGEPAQSLAVEGAASRALASSTSSRASISPARENSSSTRAWEPDSPLWTAESAPLTLKAAVMALVYCP</sequence>
<accession>A0A1Z1WQK4</accession>
<dbReference type="Proteomes" id="UP000195880">
    <property type="component" value="Chromosome"/>
</dbReference>
<evidence type="ECO:0000313" key="2">
    <source>
        <dbReference type="EMBL" id="ARX88706.1"/>
    </source>
</evidence>
<protein>
    <submittedName>
        <fullName evidence="2">Uncharacterized protein</fullName>
    </submittedName>
</protein>
<reference evidence="2 3" key="1">
    <citation type="submission" date="2017-05" db="EMBL/GenBank/DDBJ databases">
        <title>Streptomyces alboflavus Genome sequencing and assembly.</title>
        <authorList>
            <person name="Wang Y."/>
            <person name="Du B."/>
            <person name="Ding Y."/>
            <person name="Liu H."/>
            <person name="Hou Q."/>
            <person name="Liu K."/>
            <person name="Wang C."/>
            <person name="Yao L."/>
        </authorList>
    </citation>
    <scope>NUCLEOTIDE SEQUENCE [LARGE SCALE GENOMIC DNA]</scope>
    <source>
        <strain evidence="2 3">MDJK44</strain>
    </source>
</reference>
<dbReference type="EMBL" id="CP021748">
    <property type="protein sequence ID" value="ARX88706.1"/>
    <property type="molecule type" value="Genomic_DNA"/>
</dbReference>
<feature type="region of interest" description="Disordered" evidence="1">
    <location>
        <begin position="48"/>
        <end position="89"/>
    </location>
</feature>
<gene>
    <name evidence="2" type="ORF">SMD44_08193</name>
</gene>
<feature type="compositionally biased region" description="Low complexity" evidence="1">
    <location>
        <begin position="194"/>
        <end position="205"/>
    </location>
</feature>
<dbReference type="AlphaFoldDB" id="A0A1Z1WQK4"/>
<organism evidence="2 3">
    <name type="scientific">Streptomyces alboflavus</name>
    <dbReference type="NCBI Taxonomy" id="67267"/>
    <lineage>
        <taxon>Bacteria</taxon>
        <taxon>Bacillati</taxon>
        <taxon>Actinomycetota</taxon>
        <taxon>Actinomycetes</taxon>
        <taxon>Kitasatosporales</taxon>
        <taxon>Streptomycetaceae</taxon>
        <taxon>Streptomyces</taxon>
    </lineage>
</organism>
<dbReference type="KEGG" id="salf:SMD44_08193"/>